<name>A0AA88L3L3_ARTSF</name>
<comment type="caution">
    <text evidence="1">The sequence shown here is derived from an EMBL/GenBank/DDBJ whole genome shotgun (WGS) entry which is preliminary data.</text>
</comment>
<dbReference type="EMBL" id="JAVRJZ010000016">
    <property type="protein sequence ID" value="KAK2711734.1"/>
    <property type="molecule type" value="Genomic_DNA"/>
</dbReference>
<gene>
    <name evidence="1" type="ORF">QYM36_012750</name>
</gene>
<dbReference type="Proteomes" id="UP001187531">
    <property type="component" value="Unassembled WGS sequence"/>
</dbReference>
<keyword evidence="2" id="KW-1185">Reference proteome</keyword>
<sequence length="73" mass="8490">MKGMKASKALNPDSIPSFILKELRDELCEPLAILFQISFEQCKFPSSWKLSHYSVDFLELEFLEHDLAQKLDE</sequence>
<evidence type="ECO:0000313" key="2">
    <source>
        <dbReference type="Proteomes" id="UP001187531"/>
    </source>
</evidence>
<dbReference type="AlphaFoldDB" id="A0AA88L3L3"/>
<organism evidence="1 2">
    <name type="scientific">Artemia franciscana</name>
    <name type="common">Brine shrimp</name>
    <name type="synonym">Artemia sanfranciscana</name>
    <dbReference type="NCBI Taxonomy" id="6661"/>
    <lineage>
        <taxon>Eukaryota</taxon>
        <taxon>Metazoa</taxon>
        <taxon>Ecdysozoa</taxon>
        <taxon>Arthropoda</taxon>
        <taxon>Crustacea</taxon>
        <taxon>Branchiopoda</taxon>
        <taxon>Anostraca</taxon>
        <taxon>Artemiidae</taxon>
        <taxon>Artemia</taxon>
    </lineage>
</organism>
<reference evidence="1" key="1">
    <citation type="submission" date="2023-07" db="EMBL/GenBank/DDBJ databases">
        <title>Chromosome-level genome assembly of Artemia franciscana.</title>
        <authorList>
            <person name="Jo E."/>
        </authorList>
    </citation>
    <scope>NUCLEOTIDE SEQUENCE</scope>
    <source>
        <tissue evidence="1">Whole body</tissue>
    </source>
</reference>
<accession>A0AA88L3L3</accession>
<proteinExistence type="predicted"/>
<evidence type="ECO:0000313" key="1">
    <source>
        <dbReference type="EMBL" id="KAK2711734.1"/>
    </source>
</evidence>
<protein>
    <submittedName>
        <fullName evidence="1">Uncharacterized protein</fullName>
    </submittedName>
</protein>